<evidence type="ECO:0008006" key="3">
    <source>
        <dbReference type="Google" id="ProtNLM"/>
    </source>
</evidence>
<keyword evidence="2" id="KW-1185">Reference proteome</keyword>
<sequence>MLGRNLTELRKAQNERRFSVHTVRITVTVRNCRNRTNVVNRPGFQTVRVGVQMVEALKAVHDLGFLHR</sequence>
<dbReference type="Proteomes" id="UP000024635">
    <property type="component" value="Unassembled WGS sequence"/>
</dbReference>
<comment type="caution">
    <text evidence="1">The sequence shown here is derived from an EMBL/GenBank/DDBJ whole genome shotgun (WGS) entry which is preliminary data.</text>
</comment>
<proteinExistence type="predicted"/>
<name>A0A016SEU5_9BILA</name>
<gene>
    <name evidence="1" type="primary">Acey_s0234.g3136</name>
    <name evidence="1" type="ORF">Y032_0234g3136</name>
</gene>
<accession>A0A016SEU5</accession>
<dbReference type="EMBL" id="JARK01001570">
    <property type="protein sequence ID" value="EYB89223.1"/>
    <property type="molecule type" value="Genomic_DNA"/>
</dbReference>
<evidence type="ECO:0000313" key="2">
    <source>
        <dbReference type="Proteomes" id="UP000024635"/>
    </source>
</evidence>
<dbReference type="AlphaFoldDB" id="A0A016SEU5"/>
<protein>
    <recommendedName>
        <fullName evidence="3">Protein kinase domain-containing protein</fullName>
    </recommendedName>
</protein>
<organism evidence="1 2">
    <name type="scientific">Ancylostoma ceylanicum</name>
    <dbReference type="NCBI Taxonomy" id="53326"/>
    <lineage>
        <taxon>Eukaryota</taxon>
        <taxon>Metazoa</taxon>
        <taxon>Ecdysozoa</taxon>
        <taxon>Nematoda</taxon>
        <taxon>Chromadorea</taxon>
        <taxon>Rhabditida</taxon>
        <taxon>Rhabditina</taxon>
        <taxon>Rhabditomorpha</taxon>
        <taxon>Strongyloidea</taxon>
        <taxon>Ancylostomatidae</taxon>
        <taxon>Ancylostomatinae</taxon>
        <taxon>Ancylostoma</taxon>
    </lineage>
</organism>
<evidence type="ECO:0000313" key="1">
    <source>
        <dbReference type="EMBL" id="EYB89223.1"/>
    </source>
</evidence>
<reference evidence="2" key="1">
    <citation type="journal article" date="2015" name="Nat. Genet.">
        <title>The genome and transcriptome of the zoonotic hookworm Ancylostoma ceylanicum identify infection-specific gene families.</title>
        <authorList>
            <person name="Schwarz E.M."/>
            <person name="Hu Y."/>
            <person name="Antoshechkin I."/>
            <person name="Miller M.M."/>
            <person name="Sternberg P.W."/>
            <person name="Aroian R.V."/>
        </authorList>
    </citation>
    <scope>NUCLEOTIDE SEQUENCE</scope>
    <source>
        <strain evidence="2">HY135</strain>
    </source>
</reference>
<dbReference type="STRING" id="53326.A0A016SEU5"/>